<feature type="transmembrane region" description="Helical" evidence="6">
    <location>
        <begin position="145"/>
        <end position="165"/>
    </location>
</feature>
<evidence type="ECO:0000256" key="1">
    <source>
        <dbReference type="ARBA" id="ARBA00004651"/>
    </source>
</evidence>
<keyword evidence="8" id="KW-1185">Reference proteome</keyword>
<dbReference type="Pfam" id="PF01810">
    <property type="entry name" value="LysE"/>
    <property type="match status" value="1"/>
</dbReference>
<dbReference type="PANTHER" id="PTHR30086:SF20">
    <property type="entry name" value="ARGININE EXPORTER PROTEIN ARGO-RELATED"/>
    <property type="match status" value="1"/>
</dbReference>
<evidence type="ECO:0000256" key="3">
    <source>
        <dbReference type="ARBA" id="ARBA00022692"/>
    </source>
</evidence>
<proteinExistence type="predicted"/>
<feature type="transmembrane region" description="Helical" evidence="6">
    <location>
        <begin position="39"/>
        <end position="67"/>
    </location>
</feature>
<dbReference type="Proteomes" id="UP000273145">
    <property type="component" value="Chromosome"/>
</dbReference>
<dbReference type="OrthoDB" id="5638726at2"/>
<evidence type="ECO:0000313" key="7">
    <source>
        <dbReference type="EMBL" id="AZK45023.1"/>
    </source>
</evidence>
<evidence type="ECO:0000313" key="8">
    <source>
        <dbReference type="Proteomes" id="UP000273145"/>
    </source>
</evidence>
<evidence type="ECO:0000256" key="5">
    <source>
        <dbReference type="ARBA" id="ARBA00023136"/>
    </source>
</evidence>
<feature type="transmembrane region" description="Helical" evidence="6">
    <location>
        <begin position="6"/>
        <end position="27"/>
    </location>
</feature>
<dbReference type="GO" id="GO:0005886">
    <property type="term" value="C:plasma membrane"/>
    <property type="evidence" value="ECO:0007669"/>
    <property type="project" value="UniProtKB-SubCell"/>
</dbReference>
<reference evidence="7 8" key="1">
    <citation type="submission" date="2018-11" db="EMBL/GenBank/DDBJ databases">
        <title>Genome sequencing of Paenibacillus lentus DSM25539(T).</title>
        <authorList>
            <person name="Kook J.-K."/>
            <person name="Park S.-N."/>
            <person name="Lim Y.K."/>
        </authorList>
    </citation>
    <scope>NUCLEOTIDE SEQUENCE [LARGE SCALE GENOMIC DNA]</scope>
    <source>
        <strain evidence="7 8">DSM 25539</strain>
    </source>
</reference>
<dbReference type="KEGG" id="plen:EIM92_01455"/>
<dbReference type="EMBL" id="CP034248">
    <property type="protein sequence ID" value="AZK45023.1"/>
    <property type="molecule type" value="Genomic_DNA"/>
</dbReference>
<keyword evidence="3 6" id="KW-0812">Transmembrane</keyword>
<keyword evidence="5 6" id="KW-0472">Membrane</keyword>
<accession>A0A3Q8S3G7</accession>
<organism evidence="7 8">
    <name type="scientific">Paenibacillus lentus</name>
    <dbReference type="NCBI Taxonomy" id="1338368"/>
    <lineage>
        <taxon>Bacteria</taxon>
        <taxon>Bacillati</taxon>
        <taxon>Bacillota</taxon>
        <taxon>Bacilli</taxon>
        <taxon>Bacillales</taxon>
        <taxon>Paenibacillaceae</taxon>
        <taxon>Paenibacillus</taxon>
    </lineage>
</organism>
<feature type="transmembrane region" description="Helical" evidence="6">
    <location>
        <begin position="111"/>
        <end position="133"/>
    </location>
</feature>
<protein>
    <submittedName>
        <fullName evidence="7">Amino acid transporter</fullName>
    </submittedName>
</protein>
<name>A0A3Q8S3G7_9BACL</name>
<feature type="transmembrane region" description="Helical" evidence="6">
    <location>
        <begin position="73"/>
        <end position="91"/>
    </location>
</feature>
<evidence type="ECO:0000256" key="4">
    <source>
        <dbReference type="ARBA" id="ARBA00022989"/>
    </source>
</evidence>
<sequence>MWEALIYGLVLAFGLILPLGVQNVFIFSQGAAHPKLRHALPGVITASICDTVLILLAVAGVSLIVLTVFWLKLLLYIIGALFMVYMGWSIWRSRPELPSDGEARLTAGKQIVFAASVSLFNPHAIIDIIGVIGTSSLRFEGLEKGVFAATTIGVSWIWFFGLSWAGRLIGGLDPSGQILRHIKRLSAIIIWVMAGYIIIQLI</sequence>
<dbReference type="RefSeq" id="WP_125081157.1">
    <property type="nucleotide sequence ID" value="NZ_CP034248.1"/>
</dbReference>
<dbReference type="InterPro" id="IPR001123">
    <property type="entry name" value="LeuE-type"/>
</dbReference>
<feature type="transmembrane region" description="Helical" evidence="6">
    <location>
        <begin position="185"/>
        <end position="201"/>
    </location>
</feature>
<keyword evidence="4 6" id="KW-1133">Transmembrane helix</keyword>
<evidence type="ECO:0000256" key="6">
    <source>
        <dbReference type="SAM" id="Phobius"/>
    </source>
</evidence>
<gene>
    <name evidence="7" type="ORF">EIM92_01455</name>
</gene>
<keyword evidence="2" id="KW-1003">Cell membrane</keyword>
<dbReference type="GO" id="GO:0015171">
    <property type="term" value="F:amino acid transmembrane transporter activity"/>
    <property type="evidence" value="ECO:0007669"/>
    <property type="project" value="TreeGrafter"/>
</dbReference>
<evidence type="ECO:0000256" key="2">
    <source>
        <dbReference type="ARBA" id="ARBA00022475"/>
    </source>
</evidence>
<dbReference type="PANTHER" id="PTHR30086">
    <property type="entry name" value="ARGININE EXPORTER PROTEIN ARGO"/>
    <property type="match status" value="1"/>
</dbReference>
<dbReference type="AlphaFoldDB" id="A0A3Q8S3G7"/>
<comment type="subcellular location">
    <subcellularLocation>
        <location evidence="1">Cell membrane</location>
        <topology evidence="1">Multi-pass membrane protein</topology>
    </subcellularLocation>
</comment>